<feature type="transmembrane region" description="Helical" evidence="1">
    <location>
        <begin position="283"/>
        <end position="301"/>
    </location>
</feature>
<feature type="transmembrane region" description="Helical" evidence="1">
    <location>
        <begin position="399"/>
        <end position="415"/>
    </location>
</feature>
<protein>
    <recommendedName>
        <fullName evidence="4">DUF2339 domain-containing protein</fullName>
    </recommendedName>
</protein>
<feature type="transmembrane region" description="Helical" evidence="1">
    <location>
        <begin position="52"/>
        <end position="70"/>
    </location>
</feature>
<feature type="transmembrane region" description="Helical" evidence="1">
    <location>
        <begin position="370"/>
        <end position="387"/>
    </location>
</feature>
<dbReference type="PATRIC" id="fig|1036673.3.peg.1342"/>
<feature type="transmembrane region" description="Helical" evidence="1">
    <location>
        <begin position="77"/>
        <end position="94"/>
    </location>
</feature>
<dbReference type="HOGENOM" id="CLU_617977_0_0_9"/>
<reference evidence="3" key="1">
    <citation type="submission" date="2011-06" db="EMBL/GenBank/DDBJ databases">
        <title>Complete genome sequence of Paenibacillus mucilaginosus KNP414.</title>
        <authorList>
            <person name="Wang J."/>
            <person name="Hu S."/>
            <person name="Hu X."/>
            <person name="Zhang B."/>
            <person name="Dong D."/>
            <person name="Zhang S."/>
            <person name="Zhao K."/>
            <person name="Wu D."/>
        </authorList>
    </citation>
    <scope>NUCLEOTIDE SEQUENCE [LARGE SCALE GENOMIC DNA]</scope>
    <source>
        <strain evidence="3">KNP414</strain>
    </source>
</reference>
<keyword evidence="1" id="KW-0472">Membrane</keyword>
<organism evidence="2 3">
    <name type="scientific">Paenibacillus mucilaginosus (strain KNP414)</name>
    <dbReference type="NCBI Taxonomy" id="1036673"/>
    <lineage>
        <taxon>Bacteria</taxon>
        <taxon>Bacillati</taxon>
        <taxon>Bacillota</taxon>
        <taxon>Bacilli</taxon>
        <taxon>Bacillales</taxon>
        <taxon>Paenibacillaceae</taxon>
        <taxon>Paenibacillus</taxon>
    </lineage>
</organism>
<accession>F8FMK1</accession>
<evidence type="ECO:0000313" key="2">
    <source>
        <dbReference type="EMBL" id="AEI40084.1"/>
    </source>
</evidence>
<feature type="transmembrane region" description="Helical" evidence="1">
    <location>
        <begin position="215"/>
        <end position="235"/>
    </location>
</feature>
<dbReference type="AlphaFoldDB" id="F8FMK1"/>
<dbReference type="RefSeq" id="WP_013915246.1">
    <property type="nucleotide sequence ID" value="NC_015690.1"/>
</dbReference>
<evidence type="ECO:0000313" key="3">
    <source>
        <dbReference type="Proteomes" id="UP000006620"/>
    </source>
</evidence>
<dbReference type="KEGG" id="pms:KNP414_01520"/>
<feature type="transmembrane region" description="Helical" evidence="1">
    <location>
        <begin position="242"/>
        <end position="263"/>
    </location>
</feature>
<evidence type="ECO:0008006" key="4">
    <source>
        <dbReference type="Google" id="ProtNLM"/>
    </source>
</evidence>
<feature type="transmembrane region" description="Helical" evidence="1">
    <location>
        <begin position="191"/>
        <end position="209"/>
    </location>
</feature>
<feature type="transmembrane region" description="Helical" evidence="1">
    <location>
        <begin position="345"/>
        <end position="363"/>
    </location>
</feature>
<dbReference type="Proteomes" id="UP000006620">
    <property type="component" value="Chromosome"/>
</dbReference>
<keyword evidence="1" id="KW-0812">Transmembrane</keyword>
<feature type="transmembrane region" description="Helical" evidence="1">
    <location>
        <begin position="106"/>
        <end position="124"/>
    </location>
</feature>
<reference evidence="2 3" key="2">
    <citation type="journal article" date="2013" name="Genome Announc.">
        <title>Genome Sequence of Growth-Improving Paenibacillus mucilaginosus Strain KNP414.</title>
        <authorList>
            <person name="Lu J.J."/>
            <person name="Wang J.F."/>
            <person name="Hu X.F."/>
        </authorList>
    </citation>
    <scope>NUCLEOTIDE SEQUENCE [LARGE SCALE GENOMIC DNA]</scope>
    <source>
        <strain evidence="2 3">KNP414</strain>
    </source>
</reference>
<feature type="transmembrane region" description="Helical" evidence="1">
    <location>
        <begin position="313"/>
        <end position="333"/>
    </location>
</feature>
<evidence type="ECO:0000256" key="1">
    <source>
        <dbReference type="SAM" id="Phobius"/>
    </source>
</evidence>
<dbReference type="EMBL" id="CP002869">
    <property type="protein sequence ID" value="AEI40084.1"/>
    <property type="molecule type" value="Genomic_DNA"/>
</dbReference>
<name>F8FMK1_PAEMK</name>
<sequence length="443" mass="48369">MKETLYRMGHSPAVLPAAWGRAAAALGLLAGWLLLARGLAGSESLYTRLGEAGAGGLVLLWNLVCLLLSLRYGWRELRLAAFAGTWLLFLIYYLQLHLPGPEGWSTPLRAAWSIYLFYTAALFCTSWMQRREQGGLNLRLGIVNGFLFGFWVLVLGKGGLPVTYVMLAMGGIYLLLSLGTYRMTQELSTPVMTKLFGGLFLLLLAAIRFARDLQLPPQLFLICGIALSMGLLAAGQLRRLDLLRGGAILVWLAVLLRWLWLQLHTAADLPAAAHGQPFLQGPWGIWLLLLLSGGLLCRRSAFGGLQEEDNRIVNGSLILLTQVCFGGLAASLLPWNEAGFLPRELALSAIWGGHALGLFLWGTWKQRKRYQAFGSFALICIFVKALMYDLGSAGLREKLMVLAVLALVSCTAAAVNNRCSRRAESGLPAGEKVRKQGEVGRSA</sequence>
<keyword evidence="1" id="KW-1133">Transmembrane helix</keyword>
<gene>
    <name evidence="2" type="ordered locus">KNP414_01520</name>
</gene>
<feature type="transmembrane region" description="Helical" evidence="1">
    <location>
        <begin position="162"/>
        <end position="179"/>
    </location>
</feature>
<feature type="transmembrane region" description="Helical" evidence="1">
    <location>
        <begin position="136"/>
        <end position="156"/>
    </location>
</feature>
<proteinExistence type="predicted"/>